<dbReference type="Gene3D" id="3.90.25.10">
    <property type="entry name" value="UDP-galactose 4-epimerase, domain 1"/>
    <property type="match status" value="1"/>
</dbReference>
<dbReference type="Gene3D" id="3.40.50.720">
    <property type="entry name" value="NAD(P)-binding Rossmann-like Domain"/>
    <property type="match status" value="1"/>
</dbReference>
<keyword evidence="4" id="KW-1185">Reference proteome</keyword>
<evidence type="ECO:0000313" key="4">
    <source>
        <dbReference type="Proteomes" id="UP000193804"/>
    </source>
</evidence>
<dbReference type="PANTHER" id="PTHR43000">
    <property type="entry name" value="DTDP-D-GLUCOSE 4,6-DEHYDRATASE-RELATED"/>
    <property type="match status" value="1"/>
</dbReference>
<dbReference type="STRING" id="1028.SAMN05661096_01396"/>
<gene>
    <name evidence="3" type="ORF">SAMN05661096_01396</name>
</gene>
<evidence type="ECO:0000313" key="3">
    <source>
        <dbReference type="EMBL" id="SMG23567.1"/>
    </source>
</evidence>
<dbReference type="AlphaFoldDB" id="A0A1X7J7F9"/>
<comment type="similarity">
    <text evidence="1">Belongs to the NAD(P)-dependent epimerase/dehydratase family.</text>
</comment>
<dbReference type="SUPFAM" id="SSF51735">
    <property type="entry name" value="NAD(P)-binding Rossmann-fold domains"/>
    <property type="match status" value="1"/>
</dbReference>
<evidence type="ECO:0000256" key="1">
    <source>
        <dbReference type="ARBA" id="ARBA00007637"/>
    </source>
</evidence>
<protein>
    <submittedName>
        <fullName evidence="3">UDP-glucose 4-epimerase</fullName>
    </submittedName>
</protein>
<dbReference type="Proteomes" id="UP000193804">
    <property type="component" value="Unassembled WGS sequence"/>
</dbReference>
<dbReference type="OrthoDB" id="9811743at2"/>
<name>A0A1X7J7F9_9BACT</name>
<organism evidence="3 4">
    <name type="scientific">Marivirga sericea</name>
    <dbReference type="NCBI Taxonomy" id="1028"/>
    <lineage>
        <taxon>Bacteria</taxon>
        <taxon>Pseudomonadati</taxon>
        <taxon>Bacteroidota</taxon>
        <taxon>Cytophagia</taxon>
        <taxon>Cytophagales</taxon>
        <taxon>Marivirgaceae</taxon>
        <taxon>Marivirga</taxon>
    </lineage>
</organism>
<dbReference type="Pfam" id="PF01370">
    <property type="entry name" value="Epimerase"/>
    <property type="match status" value="1"/>
</dbReference>
<accession>A0A1X7J7F9</accession>
<proteinExistence type="inferred from homology"/>
<evidence type="ECO:0000259" key="2">
    <source>
        <dbReference type="Pfam" id="PF01370"/>
    </source>
</evidence>
<dbReference type="RefSeq" id="WP_085516334.1">
    <property type="nucleotide sequence ID" value="NZ_FXAW01000002.1"/>
</dbReference>
<dbReference type="PRINTS" id="PR01713">
    <property type="entry name" value="NUCEPIMERASE"/>
</dbReference>
<sequence length="316" mass="35304">MKLLENAKVLVTGGAGFIGHHLVSELLKYKIKKIYVADDLSTGLKSNLTPFSKDSRLELIEIDISDFNKVENLPAVDYIFNLAALVSVPLSFSESAKNNNINIVGFQNILEYAKRHQAKKIIYASSSAVYGNPTKTPISEDAIIKPTSPYGFSKSINEIYAKTYKEFFDIDSNGFRFFNVYGKGQKSDSPYSGVISIFREKMIQNGEISIFGDGEQTRDFVFIEDLVKILISSIELKNTSEIFNLGTGKSTSINELFNTMASLFNYNKSPSYKEVRSGDIVESVADIQKLKNSFDIKATTNLHEGLKFLKDNLQIT</sequence>
<feature type="domain" description="NAD-dependent epimerase/dehydratase" evidence="2">
    <location>
        <begin position="9"/>
        <end position="246"/>
    </location>
</feature>
<reference evidence="4" key="1">
    <citation type="submission" date="2017-04" db="EMBL/GenBank/DDBJ databases">
        <authorList>
            <person name="Varghese N."/>
            <person name="Submissions S."/>
        </authorList>
    </citation>
    <scope>NUCLEOTIDE SEQUENCE [LARGE SCALE GENOMIC DNA]</scope>
    <source>
        <strain evidence="4">DSM 4125</strain>
    </source>
</reference>
<dbReference type="InterPro" id="IPR036291">
    <property type="entry name" value="NAD(P)-bd_dom_sf"/>
</dbReference>
<dbReference type="EMBL" id="FXAW01000002">
    <property type="protein sequence ID" value="SMG23567.1"/>
    <property type="molecule type" value="Genomic_DNA"/>
</dbReference>
<dbReference type="InterPro" id="IPR001509">
    <property type="entry name" value="Epimerase_deHydtase"/>
</dbReference>